<dbReference type="EMBL" id="KF433152">
    <property type="protein sequence ID" value="AII97477.1"/>
    <property type="molecule type" value="mRNA"/>
</dbReference>
<accession>A0A076KYW3</accession>
<name>A0A076KYW3_NEPPI</name>
<sequence>MLWWSWEKSRKLKLPFEG</sequence>
<dbReference type="AlphaFoldDB" id="A0A076KYW3"/>
<proteinExistence type="evidence at transcript level"/>
<evidence type="ECO:0000313" key="1">
    <source>
        <dbReference type="EMBL" id="AII97477.1"/>
    </source>
</evidence>
<protein>
    <submittedName>
        <fullName evidence="1">BLTX69</fullName>
    </submittedName>
</protein>
<organism evidence="1">
    <name type="scientific">Nephila pilipes</name>
    <name type="common">Giant wood spider</name>
    <name type="synonym">Nephila maculata</name>
    <dbReference type="NCBI Taxonomy" id="299642"/>
    <lineage>
        <taxon>Eukaryota</taxon>
        <taxon>Metazoa</taxon>
        <taxon>Ecdysozoa</taxon>
        <taxon>Arthropoda</taxon>
        <taxon>Chelicerata</taxon>
        <taxon>Arachnida</taxon>
        <taxon>Araneae</taxon>
        <taxon>Araneomorphae</taxon>
        <taxon>Entelegynae</taxon>
        <taxon>Araneoidea</taxon>
        <taxon>Nephilidae</taxon>
        <taxon>Nephila</taxon>
    </lineage>
</organism>
<reference evidence="1" key="1">
    <citation type="submission" date="2013-07" db="EMBL/GenBank/DDBJ databases">
        <title>Nephila pilipes venom gland.</title>
        <authorList>
            <person name="Huo L.J."/>
        </authorList>
    </citation>
    <scope>NUCLEOTIDE SEQUENCE</scope>
    <source>
        <tissue evidence="1">Venom gland</tissue>
    </source>
</reference>